<dbReference type="RefSeq" id="WP_394471613.1">
    <property type="nucleotide sequence ID" value="NZ_JBIGHY010000006.1"/>
</dbReference>
<name>A0ABW7EPW0_9BURK</name>
<sequence length="52" mass="5769">MSDIEVLEAKHVSRLRIGASLPIRSVSVQRVKVETLLGEAHDHRHAVEVSVL</sequence>
<accession>A0ABW7EPW0</accession>
<comment type="caution">
    <text evidence="1">The sequence shown here is derived from an EMBL/GenBank/DDBJ whole genome shotgun (WGS) entry which is preliminary data.</text>
</comment>
<gene>
    <name evidence="1" type="ORF">ACG02S_16735</name>
</gene>
<evidence type="ECO:0000313" key="1">
    <source>
        <dbReference type="EMBL" id="MFG6415542.1"/>
    </source>
</evidence>
<protein>
    <submittedName>
        <fullName evidence="1">Uncharacterized protein</fullName>
    </submittedName>
</protein>
<dbReference type="EMBL" id="JBIGHY010000006">
    <property type="protein sequence ID" value="MFG6415542.1"/>
    <property type="molecule type" value="Genomic_DNA"/>
</dbReference>
<proteinExistence type="predicted"/>
<keyword evidence="2" id="KW-1185">Reference proteome</keyword>
<reference evidence="1 2" key="1">
    <citation type="submission" date="2024-09" db="EMBL/GenBank/DDBJ databases">
        <title>Novel species of the genus Pelomonas and Roseateles isolated from streams.</title>
        <authorList>
            <person name="Lu H."/>
        </authorList>
    </citation>
    <scope>NUCLEOTIDE SEQUENCE [LARGE SCALE GENOMIC DNA]</scope>
    <source>
        <strain evidence="1 2">DC23W</strain>
    </source>
</reference>
<organism evidence="1 2">
    <name type="scientific">Pelomonas dachongensis</name>
    <dbReference type="NCBI Taxonomy" id="3299029"/>
    <lineage>
        <taxon>Bacteria</taxon>
        <taxon>Pseudomonadati</taxon>
        <taxon>Pseudomonadota</taxon>
        <taxon>Betaproteobacteria</taxon>
        <taxon>Burkholderiales</taxon>
        <taxon>Sphaerotilaceae</taxon>
        <taxon>Roseateles</taxon>
    </lineage>
</organism>
<dbReference type="Proteomes" id="UP001606300">
    <property type="component" value="Unassembled WGS sequence"/>
</dbReference>
<evidence type="ECO:0000313" key="2">
    <source>
        <dbReference type="Proteomes" id="UP001606300"/>
    </source>
</evidence>